<feature type="region of interest" description="Disordered" evidence="1">
    <location>
        <begin position="186"/>
        <end position="209"/>
    </location>
</feature>
<proteinExistence type="predicted"/>
<organism evidence="2 3">
    <name type="scientific">Hibiscus syriacus</name>
    <name type="common">Rose of Sharon</name>
    <dbReference type="NCBI Taxonomy" id="106335"/>
    <lineage>
        <taxon>Eukaryota</taxon>
        <taxon>Viridiplantae</taxon>
        <taxon>Streptophyta</taxon>
        <taxon>Embryophyta</taxon>
        <taxon>Tracheophyta</taxon>
        <taxon>Spermatophyta</taxon>
        <taxon>Magnoliopsida</taxon>
        <taxon>eudicotyledons</taxon>
        <taxon>Gunneridae</taxon>
        <taxon>Pentapetalae</taxon>
        <taxon>rosids</taxon>
        <taxon>malvids</taxon>
        <taxon>Malvales</taxon>
        <taxon>Malvaceae</taxon>
        <taxon>Malvoideae</taxon>
        <taxon>Hibiscus</taxon>
    </lineage>
</organism>
<dbReference type="AlphaFoldDB" id="A0A6A2ZF93"/>
<evidence type="ECO:0000256" key="1">
    <source>
        <dbReference type="SAM" id="MobiDB-lite"/>
    </source>
</evidence>
<reference evidence="2" key="1">
    <citation type="submission" date="2019-09" db="EMBL/GenBank/DDBJ databases">
        <title>Draft genome information of white flower Hibiscus syriacus.</title>
        <authorList>
            <person name="Kim Y.-M."/>
        </authorList>
    </citation>
    <scope>NUCLEOTIDE SEQUENCE [LARGE SCALE GENOMIC DNA]</scope>
    <source>
        <strain evidence="2">YM2019G1</strain>
    </source>
</reference>
<feature type="compositionally biased region" description="Low complexity" evidence="1">
    <location>
        <begin position="186"/>
        <end position="203"/>
    </location>
</feature>
<evidence type="ECO:0000313" key="3">
    <source>
        <dbReference type="Proteomes" id="UP000436088"/>
    </source>
</evidence>
<protein>
    <submittedName>
        <fullName evidence="2">Uncharacterized protein</fullName>
    </submittedName>
</protein>
<gene>
    <name evidence="2" type="ORF">F3Y22_tig00110931pilonHSYRG00081</name>
</gene>
<keyword evidence="3" id="KW-1185">Reference proteome</keyword>
<dbReference type="EMBL" id="VEPZ02001167">
    <property type="protein sequence ID" value="KAE8689782.1"/>
    <property type="molecule type" value="Genomic_DNA"/>
</dbReference>
<dbReference type="Proteomes" id="UP000436088">
    <property type="component" value="Unassembled WGS sequence"/>
</dbReference>
<sequence length="209" mass="23190">MEKDEKDDWFDHGLEDELVRELLDDESPFFVIQPKSKISEEDATQPLIYPGPRIEDIQNGLSVKTWNGQSQPQHRTRVNSMLERGAITSAGTSDAVQRSRWRGQKMSQIPSSSPMKDFTYTLPTHISLSCFSEAESSQAKDTLEITTLPSSIEMSSEAGFSQQGLLEDLVPWMIRNPSHNNNIASISSSCSSSNSPPASPSHCLGLPMF</sequence>
<comment type="caution">
    <text evidence="2">The sequence shown here is derived from an EMBL/GenBank/DDBJ whole genome shotgun (WGS) entry which is preliminary data.</text>
</comment>
<name>A0A6A2ZF93_HIBSY</name>
<feature type="region of interest" description="Disordered" evidence="1">
    <location>
        <begin position="89"/>
        <end position="114"/>
    </location>
</feature>
<accession>A0A6A2ZF93</accession>
<feature type="compositionally biased region" description="Polar residues" evidence="1">
    <location>
        <begin position="105"/>
        <end position="114"/>
    </location>
</feature>
<evidence type="ECO:0000313" key="2">
    <source>
        <dbReference type="EMBL" id="KAE8689782.1"/>
    </source>
</evidence>